<feature type="compositionally biased region" description="Basic residues" evidence="1">
    <location>
        <begin position="29"/>
        <end position="38"/>
    </location>
</feature>
<feature type="region of interest" description="Disordered" evidence="1">
    <location>
        <begin position="1"/>
        <end position="48"/>
    </location>
</feature>
<comment type="caution">
    <text evidence="2">The sequence shown here is derived from an EMBL/GenBank/DDBJ whole genome shotgun (WGS) entry which is preliminary data.</text>
</comment>
<name>A0A2G8L8E0_STIJA</name>
<feature type="compositionally biased region" description="Polar residues" evidence="1">
    <location>
        <begin position="168"/>
        <end position="182"/>
    </location>
</feature>
<dbReference type="Proteomes" id="UP000230750">
    <property type="component" value="Unassembled WGS sequence"/>
</dbReference>
<protein>
    <submittedName>
        <fullName evidence="2">Putative proline-rich protein 11</fullName>
    </submittedName>
</protein>
<feature type="region of interest" description="Disordered" evidence="1">
    <location>
        <begin position="160"/>
        <end position="207"/>
    </location>
</feature>
<sequence>MAKPNHKQKSSCQSSRKRRQADVQLERWAKRRRHKSRQRDHNQTIQMLSYSEDNCSSERCRRRSGSVERVEDVSIYSRNPFSFPTVDVSWWLGKRDESTLLKLPTSMFGACRWCLDKFSKSVEMAKDTVFPSRVYQRELTATQEQLSKLIQEVEHLKTEAEQSKKQNSKSSAPQRVTLQDIQNVKLRKASDTQEKREKAKPSIGGPLVSLSDLQTLRLKRTSNSDAENLNPKMVLRNRISQEALQFRTQLRKVHVARSPGGTPMRRAFRDEGTGLTPVMTRALRKKFQGLRTPSPSNSPTTPPIRN</sequence>
<evidence type="ECO:0000313" key="3">
    <source>
        <dbReference type="Proteomes" id="UP000230750"/>
    </source>
</evidence>
<keyword evidence="3" id="KW-1185">Reference proteome</keyword>
<dbReference type="AlphaFoldDB" id="A0A2G8L8E0"/>
<organism evidence="2 3">
    <name type="scientific">Stichopus japonicus</name>
    <name type="common">Sea cucumber</name>
    <dbReference type="NCBI Taxonomy" id="307972"/>
    <lineage>
        <taxon>Eukaryota</taxon>
        <taxon>Metazoa</taxon>
        <taxon>Echinodermata</taxon>
        <taxon>Eleutherozoa</taxon>
        <taxon>Echinozoa</taxon>
        <taxon>Holothuroidea</taxon>
        <taxon>Aspidochirotacea</taxon>
        <taxon>Aspidochirotida</taxon>
        <taxon>Stichopodidae</taxon>
        <taxon>Apostichopus</taxon>
    </lineage>
</organism>
<evidence type="ECO:0000256" key="1">
    <source>
        <dbReference type="SAM" id="MobiDB-lite"/>
    </source>
</evidence>
<accession>A0A2G8L8E0</accession>
<proteinExistence type="predicted"/>
<feature type="compositionally biased region" description="Basic and acidic residues" evidence="1">
    <location>
        <begin position="188"/>
        <end position="200"/>
    </location>
</feature>
<feature type="compositionally biased region" description="Basic residues" evidence="1">
    <location>
        <begin position="1"/>
        <end position="19"/>
    </location>
</feature>
<reference evidence="2 3" key="1">
    <citation type="journal article" date="2017" name="PLoS Biol.">
        <title>The sea cucumber genome provides insights into morphological evolution and visceral regeneration.</title>
        <authorList>
            <person name="Zhang X."/>
            <person name="Sun L."/>
            <person name="Yuan J."/>
            <person name="Sun Y."/>
            <person name="Gao Y."/>
            <person name="Zhang L."/>
            <person name="Li S."/>
            <person name="Dai H."/>
            <person name="Hamel J.F."/>
            <person name="Liu C."/>
            <person name="Yu Y."/>
            <person name="Liu S."/>
            <person name="Lin W."/>
            <person name="Guo K."/>
            <person name="Jin S."/>
            <person name="Xu P."/>
            <person name="Storey K.B."/>
            <person name="Huan P."/>
            <person name="Zhang T."/>
            <person name="Zhou Y."/>
            <person name="Zhang J."/>
            <person name="Lin C."/>
            <person name="Li X."/>
            <person name="Xing L."/>
            <person name="Huo D."/>
            <person name="Sun M."/>
            <person name="Wang L."/>
            <person name="Mercier A."/>
            <person name="Li F."/>
            <person name="Yang H."/>
            <person name="Xiang J."/>
        </authorList>
    </citation>
    <scope>NUCLEOTIDE SEQUENCE [LARGE SCALE GENOMIC DNA]</scope>
    <source>
        <strain evidence="2">Shaxun</strain>
        <tissue evidence="2">Muscle</tissue>
    </source>
</reference>
<evidence type="ECO:0000313" key="2">
    <source>
        <dbReference type="EMBL" id="PIK56527.1"/>
    </source>
</evidence>
<dbReference type="EMBL" id="MRZV01000172">
    <property type="protein sequence ID" value="PIK56527.1"/>
    <property type="molecule type" value="Genomic_DNA"/>
</dbReference>
<feature type="region of interest" description="Disordered" evidence="1">
    <location>
        <begin position="285"/>
        <end position="306"/>
    </location>
</feature>
<gene>
    <name evidence="2" type="ORF">BSL78_06544</name>
</gene>
<dbReference type="OrthoDB" id="10066480at2759"/>